<accession>A0ABS8E0D5</accession>
<evidence type="ECO:0000313" key="1">
    <source>
        <dbReference type="EMBL" id="MCC0094395.1"/>
    </source>
</evidence>
<dbReference type="EMBL" id="JAINUL010000001">
    <property type="protein sequence ID" value="MCC0094395.1"/>
    <property type="molecule type" value="Genomic_DNA"/>
</dbReference>
<proteinExistence type="predicted"/>
<dbReference type="RefSeq" id="WP_229334961.1">
    <property type="nucleotide sequence ID" value="NZ_JAINUL010000001.1"/>
</dbReference>
<gene>
    <name evidence="1" type="ORF">K7B10_06240</name>
</gene>
<organism evidence="1 2">
    <name type="scientific">Streptomyces flavotricini</name>
    <dbReference type="NCBI Taxonomy" id="66888"/>
    <lineage>
        <taxon>Bacteria</taxon>
        <taxon>Bacillati</taxon>
        <taxon>Actinomycetota</taxon>
        <taxon>Actinomycetes</taxon>
        <taxon>Kitasatosporales</taxon>
        <taxon>Streptomycetaceae</taxon>
        <taxon>Streptomyces</taxon>
    </lineage>
</organism>
<dbReference type="Proteomes" id="UP001520654">
    <property type="component" value="Unassembled WGS sequence"/>
</dbReference>
<comment type="caution">
    <text evidence="1">The sequence shown here is derived from an EMBL/GenBank/DDBJ whole genome shotgun (WGS) entry which is preliminary data.</text>
</comment>
<protein>
    <submittedName>
        <fullName evidence="1">Uncharacterized protein</fullName>
    </submittedName>
</protein>
<evidence type="ECO:0000313" key="2">
    <source>
        <dbReference type="Proteomes" id="UP001520654"/>
    </source>
</evidence>
<keyword evidence="2" id="KW-1185">Reference proteome</keyword>
<sequence>MSGSHTPCPVAVMDAAAPRPAFAPSQPQYAVRMALRAGFVRLRDLADIRGIGYDRDPRPDDPLLLAYEDFLQGLARMSGQGYRMERTPEQARPHFRG</sequence>
<reference evidence="1 2" key="1">
    <citation type="submission" date="2021-08" db="EMBL/GenBank/DDBJ databases">
        <title>Genomic Architecture of Streptomyces flavotricini NGL1 and Streptomyces erythrochromogenes HMS4 With Differential Plant Beneficial attributes and laccase production capabilities.</title>
        <authorList>
            <person name="Salwan R."/>
            <person name="Kaur R."/>
            <person name="Sharma V."/>
        </authorList>
    </citation>
    <scope>NUCLEOTIDE SEQUENCE [LARGE SCALE GENOMIC DNA]</scope>
    <source>
        <strain evidence="1 2">NGL1</strain>
    </source>
</reference>
<name>A0ABS8E0D5_9ACTN</name>